<accession>A0A5C8ZPI6</accession>
<dbReference type="Pfam" id="PF09413">
    <property type="entry name" value="DUF2007"/>
    <property type="match status" value="1"/>
</dbReference>
<dbReference type="InterPro" id="IPR018551">
    <property type="entry name" value="DUF2007"/>
</dbReference>
<keyword evidence="3" id="KW-1185">Reference proteome</keyword>
<dbReference type="AlphaFoldDB" id="A0A5C8ZPI6"/>
<organism evidence="2 3">
    <name type="scientific">Parahaliea maris</name>
    <dbReference type="NCBI Taxonomy" id="2716870"/>
    <lineage>
        <taxon>Bacteria</taxon>
        <taxon>Pseudomonadati</taxon>
        <taxon>Pseudomonadota</taxon>
        <taxon>Gammaproteobacteria</taxon>
        <taxon>Cellvibrionales</taxon>
        <taxon>Halieaceae</taxon>
        <taxon>Parahaliea</taxon>
    </lineage>
</organism>
<gene>
    <name evidence="2" type="ORF">FV139_19820</name>
</gene>
<protein>
    <submittedName>
        <fullName evidence="2">DUF2007 domain-containing protein</fullName>
    </submittedName>
</protein>
<dbReference type="EMBL" id="VRZA01000010">
    <property type="protein sequence ID" value="TXS89539.1"/>
    <property type="molecule type" value="Genomic_DNA"/>
</dbReference>
<reference evidence="2 3" key="1">
    <citation type="submission" date="2019-08" db="EMBL/GenBank/DDBJ databases">
        <title>Parahaliea maris sp. nov., isolated from the surface seawater.</title>
        <authorList>
            <person name="Liu Y."/>
        </authorList>
    </citation>
    <scope>NUCLEOTIDE SEQUENCE [LARGE SCALE GENOMIC DNA]</scope>
    <source>
        <strain evidence="2 3">HSLHS9</strain>
    </source>
</reference>
<proteinExistence type="predicted"/>
<evidence type="ECO:0000259" key="1">
    <source>
        <dbReference type="Pfam" id="PF09413"/>
    </source>
</evidence>
<comment type="caution">
    <text evidence="2">The sequence shown here is derived from an EMBL/GenBank/DDBJ whole genome shotgun (WGS) entry which is preliminary data.</text>
</comment>
<dbReference type="RefSeq" id="WP_148070231.1">
    <property type="nucleotide sequence ID" value="NZ_VRZA01000010.1"/>
</dbReference>
<name>A0A5C8ZPI6_9GAMM</name>
<sequence length="103" mass="11564">MKQVYAHPQLMMVSQMRSLLDQAGIASQIRNEYAAGAAGELAPIDTWPELWVERDADTPRAKDLIAELLTRQDQPDWHCKHCGNDSPASFDFCWQCGTNSSRA</sequence>
<evidence type="ECO:0000313" key="3">
    <source>
        <dbReference type="Proteomes" id="UP000321039"/>
    </source>
</evidence>
<dbReference type="Proteomes" id="UP000321039">
    <property type="component" value="Unassembled WGS sequence"/>
</dbReference>
<evidence type="ECO:0000313" key="2">
    <source>
        <dbReference type="EMBL" id="TXS89539.1"/>
    </source>
</evidence>
<feature type="domain" description="DUF2007" evidence="1">
    <location>
        <begin position="1"/>
        <end position="67"/>
    </location>
</feature>